<dbReference type="KEGG" id="ssub:CP968_22695"/>
<dbReference type="InterPro" id="IPR002104">
    <property type="entry name" value="Integrase_catalytic"/>
</dbReference>
<dbReference type="GO" id="GO:0006310">
    <property type="term" value="P:DNA recombination"/>
    <property type="evidence" value="ECO:0007669"/>
    <property type="project" value="UniProtKB-KW"/>
</dbReference>
<sequence>MRSAYARICSAAALVVRSMPSGSAPARSRAARIRLRDLRPSHVDKLLAEVNDGKRKTATVRRLYATLRSALTTAVKQQLITFNMAKNVELPTSQRPKVIPWEPAELGAFLDHIGTHRLGALFEVIAGTGLCRGEACGLRWDDVDFARRVIVVRQQIMQVSGLKKRDMPPMACPYCEGGHIGLMFSRPKTASGEDRIIDLDELTVGALLSHKLRQEDERRKWKPAYRDHGLVFAHDDGDALRPDHVSKLFGGLIDAVRFEDDAHLPAGERRRLRRVRLHDLRRGQASLMLAAGVDMAIASKRLGHSTVTITTDLYPHLLGGVGRDAAEKPPHSCRAVAAISPRRPTRVPRWFPAKGLSSARLMARQTPDTPKPQVRSFLHLRLAVGRVGLEPTADGL</sequence>
<evidence type="ECO:0000313" key="4">
    <source>
        <dbReference type="EMBL" id="GGZ74024.1"/>
    </source>
</evidence>
<dbReference type="InterPro" id="IPR050090">
    <property type="entry name" value="Tyrosine_recombinase_XerCD"/>
</dbReference>
<dbReference type="EMBL" id="CP023701">
    <property type="protein sequence ID" value="QEU83089.1"/>
    <property type="molecule type" value="Genomic_DNA"/>
</dbReference>
<dbReference type="PANTHER" id="PTHR30349">
    <property type="entry name" value="PHAGE INTEGRASE-RELATED"/>
    <property type="match status" value="1"/>
</dbReference>
<dbReference type="AlphaFoldDB" id="A0A5P2UXM7"/>
<evidence type="ECO:0000256" key="2">
    <source>
        <dbReference type="ARBA" id="ARBA00023172"/>
    </source>
</evidence>
<dbReference type="CDD" id="cd01189">
    <property type="entry name" value="INT_ICEBs1_C_like"/>
    <property type="match status" value="1"/>
</dbReference>
<evidence type="ECO:0000313" key="6">
    <source>
        <dbReference type="Proteomes" id="UP000326831"/>
    </source>
</evidence>
<dbReference type="PANTHER" id="PTHR30349:SF91">
    <property type="entry name" value="INTA PROTEIN"/>
    <property type="match status" value="1"/>
</dbReference>
<protein>
    <submittedName>
        <fullName evidence="5">Site-specific integrase</fullName>
    </submittedName>
</protein>
<evidence type="ECO:0000259" key="3">
    <source>
        <dbReference type="PROSITE" id="PS51898"/>
    </source>
</evidence>
<dbReference type="GO" id="GO:0015074">
    <property type="term" value="P:DNA integration"/>
    <property type="evidence" value="ECO:0007669"/>
    <property type="project" value="InterPro"/>
</dbReference>
<keyword evidence="2" id="KW-0233">DNA recombination</keyword>
<dbReference type="OrthoDB" id="9805859at2"/>
<gene>
    <name evidence="5" type="ORF">CP968_22695</name>
    <name evidence="4" type="ORF">GCM10010371_37220</name>
</gene>
<reference evidence="5 6" key="2">
    <citation type="submission" date="2017-09" db="EMBL/GenBank/DDBJ databases">
        <authorList>
            <person name="Lee N."/>
            <person name="Cho B.-K."/>
        </authorList>
    </citation>
    <scope>NUCLEOTIDE SEQUENCE [LARGE SCALE GENOMIC DNA]</scope>
    <source>
        <strain evidence="5 6">ATCC 27467</strain>
    </source>
</reference>
<evidence type="ECO:0000313" key="5">
    <source>
        <dbReference type="EMBL" id="QEU83089.1"/>
    </source>
</evidence>
<organism evidence="5 6">
    <name type="scientific">Streptomyces subrutilus</name>
    <dbReference type="NCBI Taxonomy" id="36818"/>
    <lineage>
        <taxon>Bacteria</taxon>
        <taxon>Bacillati</taxon>
        <taxon>Actinomycetota</taxon>
        <taxon>Actinomycetes</taxon>
        <taxon>Kitasatosporales</taxon>
        <taxon>Streptomycetaceae</taxon>
        <taxon>Streptomyces</taxon>
    </lineage>
</organism>
<accession>A0A5P2UXM7</accession>
<proteinExistence type="predicted"/>
<dbReference type="InterPro" id="IPR013762">
    <property type="entry name" value="Integrase-like_cat_sf"/>
</dbReference>
<dbReference type="Proteomes" id="UP000326831">
    <property type="component" value="Chromosome"/>
</dbReference>
<dbReference type="Proteomes" id="UP000634660">
    <property type="component" value="Unassembled WGS sequence"/>
</dbReference>
<reference evidence="4" key="3">
    <citation type="submission" date="2020-09" db="EMBL/GenBank/DDBJ databases">
        <authorList>
            <person name="Sun Q."/>
            <person name="Ohkuma M."/>
        </authorList>
    </citation>
    <scope>NUCLEOTIDE SEQUENCE</scope>
    <source>
        <strain evidence="4">JCM 4834</strain>
    </source>
</reference>
<dbReference type="PROSITE" id="PS51898">
    <property type="entry name" value="TYR_RECOMBINASE"/>
    <property type="match status" value="1"/>
</dbReference>
<keyword evidence="1" id="KW-0238">DNA-binding</keyword>
<dbReference type="SUPFAM" id="SSF56349">
    <property type="entry name" value="DNA breaking-rejoining enzymes"/>
    <property type="match status" value="1"/>
</dbReference>
<dbReference type="InterPro" id="IPR011010">
    <property type="entry name" value="DNA_brk_join_enz"/>
</dbReference>
<reference evidence="4" key="1">
    <citation type="journal article" date="2014" name="Int. J. Syst. Evol. Microbiol.">
        <title>Complete genome sequence of Corynebacterium casei LMG S-19264T (=DSM 44701T), isolated from a smear-ripened cheese.</title>
        <authorList>
            <consortium name="US DOE Joint Genome Institute (JGI-PGF)"/>
            <person name="Walter F."/>
            <person name="Albersmeier A."/>
            <person name="Kalinowski J."/>
            <person name="Ruckert C."/>
        </authorList>
    </citation>
    <scope>NUCLEOTIDE SEQUENCE</scope>
    <source>
        <strain evidence="4">JCM 4834</strain>
    </source>
</reference>
<feature type="domain" description="Tyr recombinase" evidence="3">
    <location>
        <begin position="94"/>
        <end position="327"/>
    </location>
</feature>
<dbReference type="GO" id="GO:0003677">
    <property type="term" value="F:DNA binding"/>
    <property type="evidence" value="ECO:0007669"/>
    <property type="project" value="UniProtKB-KW"/>
</dbReference>
<name>A0A5P2UXM7_9ACTN</name>
<keyword evidence="6" id="KW-1185">Reference proteome</keyword>
<dbReference type="InterPro" id="IPR010998">
    <property type="entry name" value="Integrase_recombinase_N"/>
</dbReference>
<dbReference type="EMBL" id="BMVX01000013">
    <property type="protein sequence ID" value="GGZ74024.1"/>
    <property type="molecule type" value="Genomic_DNA"/>
</dbReference>
<evidence type="ECO:0000256" key="1">
    <source>
        <dbReference type="ARBA" id="ARBA00023125"/>
    </source>
</evidence>
<dbReference type="Gene3D" id="1.10.150.130">
    <property type="match status" value="1"/>
</dbReference>
<dbReference type="Gene3D" id="1.10.443.10">
    <property type="entry name" value="Intergrase catalytic core"/>
    <property type="match status" value="1"/>
</dbReference>